<dbReference type="STRING" id="754252.PFREUD_20980"/>
<keyword evidence="4" id="KW-1185">Reference proteome</keyword>
<dbReference type="AlphaFoldDB" id="D7GGC9"/>
<sequence length="323" mass="33871">MAAATMIVQPLWWVVACGALLAVAQLVVARRPVPVLRLAICAVVMVIGLHPVFTSAPITGRDHGADVVVVIDRTTSMGADDYQGGQPRMSGVASDIARLVGDYRGARFSVIAMDDNARLEVPFTTDGDAVAGYAAALGWQRSTQGSGSDISSGVGLAAQELEASRRDRPQAQRLLVYCGDGEQTIDTAPASFAPLADELTDALVLGYGTQAGDIMQTYPGSGEYVTFQGAPAVSHIDQAALQAIAEQTRGRYAHRDAPGPLPATSVSVQPAAVATPTSSDPTWVLALVLTGLLGVEVWRTVRQQAGWRSQRRALPPRCGGGVR</sequence>
<protein>
    <submittedName>
        <fullName evidence="3">von Willebrand factor, type A</fullName>
    </submittedName>
</protein>
<feature type="transmembrane region" description="Helical" evidence="1">
    <location>
        <begin position="35"/>
        <end position="53"/>
    </location>
</feature>
<organism evidence="3 4">
    <name type="scientific">Propionibacterium freudenreichii subsp. shermanii (strain ATCC 9614 / DSM 4902 / CIP 103027 / NCIMB 8099 / CIRM-BIA1)</name>
    <dbReference type="NCBI Taxonomy" id="754252"/>
    <lineage>
        <taxon>Bacteria</taxon>
        <taxon>Bacillati</taxon>
        <taxon>Actinomycetota</taxon>
        <taxon>Actinomycetes</taxon>
        <taxon>Propionibacteriales</taxon>
        <taxon>Propionibacteriaceae</taxon>
        <taxon>Propionibacterium</taxon>
    </lineage>
</organism>
<dbReference type="KEGG" id="pfr:PFREUD_20980"/>
<dbReference type="InterPro" id="IPR002035">
    <property type="entry name" value="VWF_A"/>
</dbReference>
<dbReference type="RefSeq" id="WP_013161934.1">
    <property type="nucleotide sequence ID" value="NC_014215.1"/>
</dbReference>
<keyword evidence="1" id="KW-0472">Membrane</keyword>
<keyword evidence="1" id="KW-1133">Transmembrane helix</keyword>
<dbReference type="CDD" id="cd00198">
    <property type="entry name" value="vWFA"/>
    <property type="match status" value="1"/>
</dbReference>
<name>D7GGC9_PROFC</name>
<evidence type="ECO:0000313" key="3">
    <source>
        <dbReference type="EMBL" id="CBL57590.1"/>
    </source>
</evidence>
<dbReference type="SUPFAM" id="SSF53300">
    <property type="entry name" value="vWA-like"/>
    <property type="match status" value="1"/>
</dbReference>
<dbReference type="eggNOG" id="COG2304">
    <property type="taxonomic scope" value="Bacteria"/>
</dbReference>
<evidence type="ECO:0000259" key="2">
    <source>
        <dbReference type="PROSITE" id="PS50234"/>
    </source>
</evidence>
<gene>
    <name evidence="3" type="ordered locus">PFREUD_20980</name>
</gene>
<dbReference type="Pfam" id="PF13519">
    <property type="entry name" value="VWA_2"/>
    <property type="match status" value="1"/>
</dbReference>
<dbReference type="SMART" id="SM00327">
    <property type="entry name" value="VWA"/>
    <property type="match status" value="1"/>
</dbReference>
<feature type="transmembrane region" description="Helical" evidence="1">
    <location>
        <begin position="6"/>
        <end position="28"/>
    </location>
</feature>
<proteinExistence type="predicted"/>
<evidence type="ECO:0000313" key="4">
    <source>
        <dbReference type="Proteomes" id="UP000000936"/>
    </source>
</evidence>
<reference evidence="3 4" key="1">
    <citation type="journal article" date="2010" name="PLoS ONE">
        <title>The complete genome of Propionibacterium freudenreichii CIRM-BIA1, a hardy actinobacterium with food and probiotic applications.</title>
        <authorList>
            <person name="Falentin H."/>
            <person name="Deutsch S.M."/>
            <person name="Jan G."/>
            <person name="Loux V."/>
            <person name="Thierry A."/>
            <person name="Parayre S."/>
            <person name="Maillard M.B."/>
            <person name="Dherbecourt J."/>
            <person name="Cousin F.J."/>
            <person name="Jardin J."/>
            <person name="Siguier P."/>
            <person name="Couloux A."/>
            <person name="Barbe V."/>
            <person name="Vacherie B."/>
            <person name="Wincker P."/>
            <person name="Gibrat J.F."/>
            <person name="Gaillardin C."/>
            <person name="Lortal S."/>
        </authorList>
    </citation>
    <scope>NUCLEOTIDE SEQUENCE [LARGE SCALE GENOMIC DNA]</scope>
    <source>
        <strain evidence="4">ATCC 9614 / DSM 4902 / CIP 103027 / NCIMB 8099 / CIRM-BIA1</strain>
    </source>
</reference>
<dbReference type="HOGENOM" id="CLU_069615_1_0_11"/>
<feature type="domain" description="VWFA" evidence="2">
    <location>
        <begin position="66"/>
        <end position="253"/>
    </location>
</feature>
<dbReference type="Gene3D" id="3.40.50.410">
    <property type="entry name" value="von Willebrand factor, type A domain"/>
    <property type="match status" value="1"/>
</dbReference>
<dbReference type="InterPro" id="IPR036465">
    <property type="entry name" value="vWFA_dom_sf"/>
</dbReference>
<dbReference type="EMBL" id="FN806773">
    <property type="protein sequence ID" value="CBL57590.1"/>
    <property type="molecule type" value="Genomic_DNA"/>
</dbReference>
<evidence type="ECO:0000256" key="1">
    <source>
        <dbReference type="SAM" id="Phobius"/>
    </source>
</evidence>
<dbReference type="PROSITE" id="PS50234">
    <property type="entry name" value="VWFA"/>
    <property type="match status" value="1"/>
</dbReference>
<keyword evidence="1" id="KW-0812">Transmembrane</keyword>
<dbReference type="Proteomes" id="UP000000936">
    <property type="component" value="Chromosome"/>
</dbReference>
<accession>D7GGC9</accession>